<dbReference type="AlphaFoldDB" id="A0A2S4PLR8"/>
<feature type="non-terminal residue" evidence="2">
    <location>
        <position position="61"/>
    </location>
</feature>
<reference evidence="2 3" key="1">
    <citation type="submission" date="2017-10" db="EMBL/GenBank/DDBJ databases">
        <title>Development of genomic resources for the powdery mildew, Erysiphe pulchra.</title>
        <authorList>
            <person name="Wadl P.A."/>
            <person name="Mack B.M."/>
            <person name="Moore G."/>
            <person name="Beltz S.B."/>
        </authorList>
    </citation>
    <scope>NUCLEOTIDE SEQUENCE [LARGE SCALE GENOMIC DNA]</scope>
    <source>
        <strain evidence="2">Cflorida</strain>
    </source>
</reference>
<organism evidence="2 3">
    <name type="scientific">Erysiphe pulchra</name>
    <dbReference type="NCBI Taxonomy" id="225359"/>
    <lineage>
        <taxon>Eukaryota</taxon>
        <taxon>Fungi</taxon>
        <taxon>Dikarya</taxon>
        <taxon>Ascomycota</taxon>
        <taxon>Pezizomycotina</taxon>
        <taxon>Leotiomycetes</taxon>
        <taxon>Erysiphales</taxon>
        <taxon>Erysiphaceae</taxon>
        <taxon>Erysiphe</taxon>
    </lineage>
</organism>
<dbReference type="Proteomes" id="UP000237438">
    <property type="component" value="Unassembled WGS sequence"/>
</dbReference>
<feature type="region of interest" description="Disordered" evidence="1">
    <location>
        <begin position="1"/>
        <end position="29"/>
    </location>
</feature>
<evidence type="ECO:0000313" key="2">
    <source>
        <dbReference type="EMBL" id="POS82989.1"/>
    </source>
</evidence>
<comment type="caution">
    <text evidence="2">The sequence shown here is derived from an EMBL/GenBank/DDBJ whole genome shotgun (WGS) entry which is preliminary data.</text>
</comment>
<dbReference type="STRING" id="225359.A0A2S4PLR8"/>
<gene>
    <name evidence="2" type="ORF">EPUL_006609</name>
</gene>
<dbReference type="OrthoDB" id="10324870at2759"/>
<dbReference type="EMBL" id="PEDP01002009">
    <property type="protein sequence ID" value="POS82989.1"/>
    <property type="molecule type" value="Genomic_DNA"/>
</dbReference>
<sequence>MNCPSRTDDFDNDEYNQNPPPLTADLTVREDFNGRINSRKISRFLSLEEKRENKGYQTFEE</sequence>
<accession>A0A2S4PLR8</accession>
<protein>
    <submittedName>
        <fullName evidence="2">Uncharacterized protein</fullName>
    </submittedName>
</protein>
<proteinExistence type="predicted"/>
<evidence type="ECO:0000256" key="1">
    <source>
        <dbReference type="SAM" id="MobiDB-lite"/>
    </source>
</evidence>
<name>A0A2S4PLR8_9PEZI</name>
<evidence type="ECO:0000313" key="3">
    <source>
        <dbReference type="Proteomes" id="UP000237438"/>
    </source>
</evidence>
<keyword evidence="3" id="KW-1185">Reference proteome</keyword>